<feature type="region of interest" description="Disordered" evidence="6">
    <location>
        <begin position="1"/>
        <end position="29"/>
    </location>
</feature>
<name>R4Z2Q6_9ACTN</name>
<evidence type="ECO:0000256" key="2">
    <source>
        <dbReference type="ARBA" id="ARBA00012261"/>
    </source>
</evidence>
<dbReference type="AlphaFoldDB" id="R4Z2Q6"/>
<comment type="caution">
    <text evidence="9">The sequence shown here is derived from an EMBL/GenBank/DDBJ whole genome shotgun (WGS) entry which is preliminary data.</text>
</comment>
<dbReference type="InterPro" id="IPR005793">
    <property type="entry name" value="Formyl_trans_C"/>
</dbReference>
<dbReference type="PANTHER" id="PTHR11138">
    <property type="entry name" value="METHIONYL-TRNA FORMYLTRANSFERASE"/>
    <property type="match status" value="1"/>
</dbReference>
<evidence type="ECO:0000256" key="1">
    <source>
        <dbReference type="ARBA" id="ARBA00010699"/>
    </source>
</evidence>
<proteinExistence type="inferred from homology"/>
<dbReference type="InterPro" id="IPR036477">
    <property type="entry name" value="Formyl_transf_N_sf"/>
</dbReference>
<dbReference type="EC" id="2.1.2.9" evidence="2 5"/>
<dbReference type="STRING" id="1229780.BN381_50155"/>
<dbReference type="OrthoDB" id="9802815at2"/>
<dbReference type="SUPFAM" id="SSF53328">
    <property type="entry name" value="Formyltransferase"/>
    <property type="match status" value="1"/>
</dbReference>
<comment type="catalytic activity">
    <reaction evidence="5">
        <text>L-methionyl-tRNA(fMet) + (6R)-10-formyltetrahydrofolate = N-formyl-L-methionyl-tRNA(fMet) + (6S)-5,6,7,8-tetrahydrofolate + H(+)</text>
        <dbReference type="Rhea" id="RHEA:24380"/>
        <dbReference type="Rhea" id="RHEA-COMP:9952"/>
        <dbReference type="Rhea" id="RHEA-COMP:9953"/>
        <dbReference type="ChEBI" id="CHEBI:15378"/>
        <dbReference type="ChEBI" id="CHEBI:57453"/>
        <dbReference type="ChEBI" id="CHEBI:78530"/>
        <dbReference type="ChEBI" id="CHEBI:78844"/>
        <dbReference type="ChEBI" id="CHEBI:195366"/>
        <dbReference type="EC" id="2.1.2.9"/>
    </reaction>
</comment>
<evidence type="ECO:0000256" key="5">
    <source>
        <dbReference type="HAMAP-Rule" id="MF_00182"/>
    </source>
</evidence>
<reference evidence="9 10" key="1">
    <citation type="journal article" date="2013" name="ISME J.">
        <title>Metabolic model for the filamentous 'Candidatus Microthrix parvicella' based on genomic and metagenomic analyses.</title>
        <authorList>
            <person name="Jon McIlroy S."/>
            <person name="Kristiansen R."/>
            <person name="Albertsen M."/>
            <person name="Michael Karst S."/>
            <person name="Rossetti S."/>
            <person name="Lund Nielsen J."/>
            <person name="Tandoi V."/>
            <person name="James Seviour R."/>
            <person name="Nielsen P.H."/>
        </authorList>
    </citation>
    <scope>NUCLEOTIDE SEQUENCE [LARGE SCALE GENOMIC DNA]</scope>
    <source>
        <strain evidence="9 10">RN1</strain>
    </source>
</reference>
<keyword evidence="3 5" id="KW-0808">Transferase</keyword>
<dbReference type="HAMAP" id="MF_00182">
    <property type="entry name" value="Formyl_trans"/>
    <property type="match status" value="1"/>
</dbReference>
<dbReference type="CDD" id="cd08646">
    <property type="entry name" value="FMT_core_Met-tRNA-FMT_N"/>
    <property type="match status" value="1"/>
</dbReference>
<evidence type="ECO:0000259" key="7">
    <source>
        <dbReference type="Pfam" id="PF00551"/>
    </source>
</evidence>
<evidence type="ECO:0000256" key="4">
    <source>
        <dbReference type="ARBA" id="ARBA00022917"/>
    </source>
</evidence>
<dbReference type="GO" id="GO:0005829">
    <property type="term" value="C:cytosol"/>
    <property type="evidence" value="ECO:0007669"/>
    <property type="project" value="TreeGrafter"/>
</dbReference>
<feature type="compositionally biased region" description="Polar residues" evidence="6">
    <location>
        <begin position="1"/>
        <end position="12"/>
    </location>
</feature>
<dbReference type="PANTHER" id="PTHR11138:SF5">
    <property type="entry name" value="METHIONYL-TRNA FORMYLTRANSFERASE, MITOCHONDRIAL"/>
    <property type="match status" value="1"/>
</dbReference>
<evidence type="ECO:0000256" key="6">
    <source>
        <dbReference type="SAM" id="MobiDB-lite"/>
    </source>
</evidence>
<feature type="domain" description="Formyl transferase N-terminal" evidence="7">
    <location>
        <begin position="35"/>
        <end position="201"/>
    </location>
</feature>
<dbReference type="GO" id="GO:0004479">
    <property type="term" value="F:methionyl-tRNA formyltransferase activity"/>
    <property type="evidence" value="ECO:0007669"/>
    <property type="project" value="UniProtKB-UniRule"/>
</dbReference>
<protein>
    <recommendedName>
        <fullName evidence="2 5">Methionyl-tRNA formyltransferase</fullName>
        <ecNumber evidence="2 5">2.1.2.9</ecNumber>
    </recommendedName>
</protein>
<comment type="similarity">
    <text evidence="1 5">Belongs to the Fmt family.</text>
</comment>
<keyword evidence="4 5" id="KW-0648">Protein biosynthesis</keyword>
<dbReference type="HOGENOM" id="CLU_033347_1_0_11"/>
<comment type="function">
    <text evidence="5">Attaches a formyl group to the free amino group of methionyl-tRNA(fMet). The formyl group appears to play a dual role in the initiator identity of N-formylmethionyl-tRNA by promoting its recognition by IF2 and preventing the misappropriation of this tRNA by the elongation apparatus.</text>
</comment>
<evidence type="ECO:0000313" key="9">
    <source>
        <dbReference type="EMBL" id="CCM65013.1"/>
    </source>
</evidence>
<feature type="binding site" evidence="5">
    <location>
        <begin position="130"/>
        <end position="133"/>
    </location>
    <ligand>
        <name>(6S)-5,6,7,8-tetrahydrofolate</name>
        <dbReference type="ChEBI" id="CHEBI:57453"/>
    </ligand>
</feature>
<dbReference type="InterPro" id="IPR005794">
    <property type="entry name" value="Fmt"/>
</dbReference>
<feature type="domain" description="Formyl transferase C-terminal" evidence="8">
    <location>
        <begin position="220"/>
        <end position="308"/>
    </location>
</feature>
<dbReference type="InterPro" id="IPR041711">
    <property type="entry name" value="Met-tRNA-FMT_N"/>
</dbReference>
<dbReference type="CDD" id="cd08704">
    <property type="entry name" value="Met_tRNA_FMT_C"/>
    <property type="match status" value="1"/>
</dbReference>
<dbReference type="Pfam" id="PF02911">
    <property type="entry name" value="Formyl_trans_C"/>
    <property type="match status" value="1"/>
</dbReference>
<dbReference type="SUPFAM" id="SSF50486">
    <property type="entry name" value="FMT C-terminal domain-like"/>
    <property type="match status" value="1"/>
</dbReference>
<sequence length="317" mass="33356">MSPEPVNSASRNDLSDQGAALPRPPVSPRGIVYLGSPPEAVAPLRALVEAGHRVDLVVSAPDRRRRRRGEPTPTPVKAAALELGLKVTDDLADVESAVDEGADLGVVVAFGQLLRLPLLTRLAMVNLHFSLLPRWRGAAPVERALLAGDDRTGVAVMGVEEGLDTGPIYAEVSVPIGPEATAGELRSDLSEHGAALLVAALADGLTDPQPQVGESTYASKISGDDLLLRFGDVSAEQLGRQVRVGGAWTTIRGERLKVWEAEEVLATPPPGELHGDVVGTASGGLRLVEVQLAGRARQEAKAFLRGYRPEHGEHLGG</sequence>
<evidence type="ECO:0000313" key="10">
    <source>
        <dbReference type="Proteomes" id="UP000018291"/>
    </source>
</evidence>
<dbReference type="Gene3D" id="3.40.50.12230">
    <property type="match status" value="1"/>
</dbReference>
<organism evidence="9 10">
    <name type="scientific">Candidatus Neomicrothrix parvicella RN1</name>
    <dbReference type="NCBI Taxonomy" id="1229780"/>
    <lineage>
        <taxon>Bacteria</taxon>
        <taxon>Bacillati</taxon>
        <taxon>Actinomycetota</taxon>
        <taxon>Acidimicrobiia</taxon>
        <taxon>Acidimicrobiales</taxon>
        <taxon>Microthrixaceae</taxon>
        <taxon>Candidatus Neomicrothrix</taxon>
    </lineage>
</organism>
<dbReference type="InterPro" id="IPR044135">
    <property type="entry name" value="Met-tRNA-FMT_C"/>
</dbReference>
<dbReference type="eggNOG" id="COG0223">
    <property type="taxonomic scope" value="Bacteria"/>
</dbReference>
<dbReference type="Pfam" id="PF00551">
    <property type="entry name" value="Formyl_trans_N"/>
    <property type="match status" value="1"/>
</dbReference>
<dbReference type="InterPro" id="IPR011034">
    <property type="entry name" value="Formyl_transferase-like_C_sf"/>
</dbReference>
<dbReference type="Proteomes" id="UP000018291">
    <property type="component" value="Unassembled WGS sequence"/>
</dbReference>
<dbReference type="InterPro" id="IPR002376">
    <property type="entry name" value="Formyl_transf_N"/>
</dbReference>
<evidence type="ECO:0000256" key="3">
    <source>
        <dbReference type="ARBA" id="ARBA00022679"/>
    </source>
</evidence>
<accession>R4Z2Q6</accession>
<gene>
    <name evidence="5 9" type="primary">fmt</name>
    <name evidence="9" type="ORF">BN381_50155</name>
</gene>
<evidence type="ECO:0000259" key="8">
    <source>
        <dbReference type="Pfam" id="PF02911"/>
    </source>
</evidence>
<dbReference type="EMBL" id="CANL01000045">
    <property type="protein sequence ID" value="CCM65013.1"/>
    <property type="molecule type" value="Genomic_DNA"/>
</dbReference>
<keyword evidence="10" id="KW-1185">Reference proteome</keyword>